<name>A0ABW3KZ46_9BACI</name>
<protein>
    <submittedName>
        <fullName evidence="1">Histidine phosphatase family protein</fullName>
        <ecNumber evidence="1">3.1.3.-</ecNumber>
    </submittedName>
</protein>
<dbReference type="RefSeq" id="WP_386056786.1">
    <property type="nucleotide sequence ID" value="NZ_JBHTKL010000001.1"/>
</dbReference>
<dbReference type="PANTHER" id="PTHR48100">
    <property type="entry name" value="BROAD-SPECIFICITY PHOSPHATASE YOR283W-RELATED"/>
    <property type="match status" value="1"/>
</dbReference>
<evidence type="ECO:0000313" key="2">
    <source>
        <dbReference type="Proteomes" id="UP001596990"/>
    </source>
</evidence>
<dbReference type="Proteomes" id="UP001596990">
    <property type="component" value="Unassembled WGS sequence"/>
</dbReference>
<accession>A0ABW3KZ46</accession>
<dbReference type="PROSITE" id="PS00175">
    <property type="entry name" value="PG_MUTASE"/>
    <property type="match status" value="1"/>
</dbReference>
<dbReference type="PANTHER" id="PTHR48100:SF59">
    <property type="entry name" value="ADENOSYLCOBALAMIN_ALPHA-RIBAZOLE PHOSPHATASE"/>
    <property type="match status" value="1"/>
</dbReference>
<dbReference type="PIRSF" id="PIRSF000709">
    <property type="entry name" value="6PFK_2-Ptase"/>
    <property type="match status" value="1"/>
</dbReference>
<dbReference type="Pfam" id="PF00300">
    <property type="entry name" value="His_Phos_1"/>
    <property type="match status" value="1"/>
</dbReference>
<dbReference type="SUPFAM" id="SSF53254">
    <property type="entry name" value="Phosphoglycerate mutase-like"/>
    <property type="match status" value="1"/>
</dbReference>
<dbReference type="InterPro" id="IPR029033">
    <property type="entry name" value="His_PPase_superfam"/>
</dbReference>
<dbReference type="CDD" id="cd07067">
    <property type="entry name" value="HP_PGM_like"/>
    <property type="match status" value="1"/>
</dbReference>
<evidence type="ECO:0000313" key="1">
    <source>
        <dbReference type="EMBL" id="MFD1018351.1"/>
    </source>
</evidence>
<dbReference type="InterPro" id="IPR001345">
    <property type="entry name" value="PG/BPGM_mutase_AS"/>
</dbReference>
<reference evidence="2" key="1">
    <citation type="journal article" date="2019" name="Int. J. Syst. Evol. Microbiol.">
        <title>The Global Catalogue of Microorganisms (GCM) 10K type strain sequencing project: providing services to taxonomists for standard genome sequencing and annotation.</title>
        <authorList>
            <consortium name="The Broad Institute Genomics Platform"/>
            <consortium name="The Broad Institute Genome Sequencing Center for Infectious Disease"/>
            <person name="Wu L."/>
            <person name="Ma J."/>
        </authorList>
    </citation>
    <scope>NUCLEOTIDE SEQUENCE [LARGE SCALE GENOMIC DNA]</scope>
    <source>
        <strain evidence="2">CCUG 56607</strain>
    </source>
</reference>
<comment type="caution">
    <text evidence="1">The sequence shown here is derived from an EMBL/GenBank/DDBJ whole genome shotgun (WGS) entry which is preliminary data.</text>
</comment>
<dbReference type="InterPro" id="IPR013078">
    <property type="entry name" value="His_Pase_superF_clade-1"/>
</dbReference>
<dbReference type="EMBL" id="JBHTKL010000001">
    <property type="protein sequence ID" value="MFD1018351.1"/>
    <property type="molecule type" value="Genomic_DNA"/>
</dbReference>
<proteinExistence type="predicted"/>
<keyword evidence="1" id="KW-0378">Hydrolase</keyword>
<gene>
    <name evidence="1" type="ORF">ACFQ2J_03975</name>
</gene>
<organism evidence="1 2">
    <name type="scientific">Thalassobacillus hwangdonensis</name>
    <dbReference type="NCBI Taxonomy" id="546108"/>
    <lineage>
        <taxon>Bacteria</taxon>
        <taxon>Bacillati</taxon>
        <taxon>Bacillota</taxon>
        <taxon>Bacilli</taxon>
        <taxon>Bacillales</taxon>
        <taxon>Bacillaceae</taxon>
        <taxon>Thalassobacillus</taxon>
    </lineage>
</organism>
<keyword evidence="2" id="KW-1185">Reference proteome</keyword>
<sequence length="177" mass="19546">MIYVIRHGETELNRLGRMQGRNGLPLNKAGEVQAETLKQLLSATSFDFVYSSPQERAIQTAAIASGLSPIVDARLDVFDIGEADGLPKEAVIRKGALPDTSHYRGVEKIDTFLKRIFHLLEEASSMGDEKNVLICGHKCTTSAIGAYFNGIPTDGNLMKYSLSNGEVQTYRWKKIEI</sequence>
<dbReference type="GO" id="GO:0016787">
    <property type="term" value="F:hydrolase activity"/>
    <property type="evidence" value="ECO:0007669"/>
    <property type="project" value="UniProtKB-KW"/>
</dbReference>
<dbReference type="SMART" id="SM00855">
    <property type="entry name" value="PGAM"/>
    <property type="match status" value="1"/>
</dbReference>
<dbReference type="Gene3D" id="3.40.50.1240">
    <property type="entry name" value="Phosphoglycerate mutase-like"/>
    <property type="match status" value="1"/>
</dbReference>
<dbReference type="EC" id="3.1.3.-" evidence="1"/>
<dbReference type="InterPro" id="IPR050275">
    <property type="entry name" value="PGM_Phosphatase"/>
</dbReference>